<evidence type="ECO:0000256" key="6">
    <source>
        <dbReference type="SAM" id="MobiDB-lite"/>
    </source>
</evidence>
<evidence type="ECO:0000313" key="9">
    <source>
        <dbReference type="Proteomes" id="UP000748025"/>
    </source>
</evidence>
<evidence type="ECO:0000256" key="3">
    <source>
        <dbReference type="ARBA" id="ARBA00023015"/>
    </source>
</evidence>
<protein>
    <recommendedName>
        <fullName evidence="7">Zn(2)-C6 fungal-type domain-containing protein</fullName>
    </recommendedName>
</protein>
<dbReference type="PROSITE" id="PS50048">
    <property type="entry name" value="ZN2_CY6_FUNGAL_2"/>
    <property type="match status" value="1"/>
</dbReference>
<evidence type="ECO:0000259" key="7">
    <source>
        <dbReference type="PROSITE" id="PS50048"/>
    </source>
</evidence>
<accession>A0A9P7NC36</accession>
<feature type="region of interest" description="Disordered" evidence="6">
    <location>
        <begin position="1"/>
        <end position="264"/>
    </location>
</feature>
<gene>
    <name evidence="8" type="ORF">E4U43_007666</name>
</gene>
<dbReference type="PANTHER" id="PTHR47338:SF11">
    <property type="entry name" value="ZN(II)2CYS6 TRANSCRIPTION FACTOR (EUROFUNG)"/>
    <property type="match status" value="1"/>
</dbReference>
<dbReference type="InterPro" id="IPR036864">
    <property type="entry name" value="Zn2-C6_fun-type_DNA-bd_sf"/>
</dbReference>
<keyword evidence="5" id="KW-0539">Nucleus</keyword>
<name>A0A9P7NC36_9HYPO</name>
<comment type="subcellular location">
    <subcellularLocation>
        <location evidence="1">Nucleus</location>
    </subcellularLocation>
</comment>
<feature type="compositionally biased region" description="Low complexity" evidence="6">
    <location>
        <begin position="23"/>
        <end position="38"/>
    </location>
</feature>
<reference evidence="8" key="1">
    <citation type="journal article" date="2020" name="bioRxiv">
        <title>Whole genome comparisons of ergot fungi reveals the divergence and evolution of species within the genus Claviceps are the result of varying mechanisms driving genome evolution and host range expansion.</title>
        <authorList>
            <person name="Wyka S.A."/>
            <person name="Mondo S.J."/>
            <person name="Liu M."/>
            <person name="Dettman J."/>
            <person name="Nalam V."/>
            <person name="Broders K.D."/>
        </authorList>
    </citation>
    <scope>NUCLEOTIDE SEQUENCE</scope>
    <source>
        <strain evidence="8">CCC 602</strain>
    </source>
</reference>
<feature type="region of interest" description="Disordered" evidence="6">
    <location>
        <begin position="357"/>
        <end position="406"/>
    </location>
</feature>
<dbReference type="GO" id="GO:0000981">
    <property type="term" value="F:DNA-binding transcription factor activity, RNA polymerase II-specific"/>
    <property type="evidence" value="ECO:0007669"/>
    <property type="project" value="InterPro"/>
</dbReference>
<dbReference type="AlphaFoldDB" id="A0A9P7NC36"/>
<dbReference type="InterPro" id="IPR007219">
    <property type="entry name" value="XnlR_reg_dom"/>
</dbReference>
<organism evidence="8 9">
    <name type="scientific">Claviceps pusilla</name>
    <dbReference type="NCBI Taxonomy" id="123648"/>
    <lineage>
        <taxon>Eukaryota</taxon>
        <taxon>Fungi</taxon>
        <taxon>Dikarya</taxon>
        <taxon>Ascomycota</taxon>
        <taxon>Pezizomycotina</taxon>
        <taxon>Sordariomycetes</taxon>
        <taxon>Hypocreomycetidae</taxon>
        <taxon>Hypocreales</taxon>
        <taxon>Clavicipitaceae</taxon>
        <taxon>Claviceps</taxon>
    </lineage>
</organism>
<feature type="compositionally biased region" description="Polar residues" evidence="6">
    <location>
        <begin position="233"/>
        <end position="252"/>
    </location>
</feature>
<evidence type="ECO:0000256" key="5">
    <source>
        <dbReference type="ARBA" id="ARBA00023242"/>
    </source>
</evidence>
<dbReference type="SMART" id="SM00066">
    <property type="entry name" value="GAL4"/>
    <property type="match status" value="1"/>
</dbReference>
<dbReference type="GO" id="GO:0003677">
    <property type="term" value="F:DNA binding"/>
    <property type="evidence" value="ECO:0007669"/>
    <property type="project" value="InterPro"/>
</dbReference>
<evidence type="ECO:0000313" key="8">
    <source>
        <dbReference type="EMBL" id="KAG6012762.1"/>
    </source>
</evidence>
<feature type="compositionally biased region" description="Low complexity" evidence="6">
    <location>
        <begin position="394"/>
        <end position="403"/>
    </location>
</feature>
<evidence type="ECO:0000256" key="1">
    <source>
        <dbReference type="ARBA" id="ARBA00004123"/>
    </source>
</evidence>
<dbReference type="GO" id="GO:0008270">
    <property type="term" value="F:zinc ion binding"/>
    <property type="evidence" value="ECO:0007669"/>
    <property type="project" value="InterPro"/>
</dbReference>
<feature type="compositionally biased region" description="Basic and acidic residues" evidence="6">
    <location>
        <begin position="175"/>
        <end position="190"/>
    </location>
</feature>
<proteinExistence type="predicted"/>
<keyword evidence="9" id="KW-1185">Reference proteome</keyword>
<feature type="domain" description="Zn(2)-C6 fungal-type" evidence="7">
    <location>
        <begin position="325"/>
        <end position="355"/>
    </location>
</feature>
<evidence type="ECO:0000256" key="2">
    <source>
        <dbReference type="ARBA" id="ARBA00022723"/>
    </source>
</evidence>
<dbReference type="Gene3D" id="4.10.240.10">
    <property type="entry name" value="Zn(2)-C6 fungal-type DNA-binding domain"/>
    <property type="match status" value="1"/>
</dbReference>
<dbReference type="SUPFAM" id="SSF57701">
    <property type="entry name" value="Zn2/Cys6 DNA-binding domain"/>
    <property type="match status" value="1"/>
</dbReference>
<dbReference type="GO" id="GO:0005634">
    <property type="term" value="C:nucleus"/>
    <property type="evidence" value="ECO:0007669"/>
    <property type="project" value="UniProtKB-SubCell"/>
</dbReference>
<dbReference type="Proteomes" id="UP000748025">
    <property type="component" value="Unassembled WGS sequence"/>
</dbReference>
<dbReference type="PROSITE" id="PS00463">
    <property type="entry name" value="ZN2_CY6_FUNGAL_1"/>
    <property type="match status" value="1"/>
</dbReference>
<dbReference type="InterPro" id="IPR050815">
    <property type="entry name" value="TF_fung"/>
</dbReference>
<sequence>MGSLSNFEPHQRLDLPDTPPELASPGASSLSTRSSPSAEQAWIHRSRTSLPMSSYVKASGSDSSPATVLGRPSQDRFELSSHTSSRQQLPSLHSLFGPPPAVRAGHSAPGRESPYLAHSPLDRPHASPSIGPGAKSYFPSISSPPVSQPRGMYDARQEAPSSIRSFRGPRSPPCLEERRSTSDSRFEFESGKWSTYPDAGYTLGSRDASFQSPEGRPRTQLPTSKDLHGGYSSHKTVQSRSSAPPTPDSSAVSEGLPTKDGLGPKIWTGSHFLPRFVRETEVPGEGMCYFYDDGSHCKTVIDGEAVNAHWGVTKAGKPRKRLAIACITCREKKIKCDPDYPRCVQCEKFGRVCKFKNAPRGGHNTSPSTPPAELDDKHNPNSVSRRDDQEHSSTRSPSPMSPRVRLHEPLPGIAYANKRVKLGQDLYSTNGEPLLAGGGMLRQMDHPSSMHFTEMAPSDVPRIPEDVLRRAWQTDPFISDPQPISTVLSQFFGHINNTIVIRFLPEDIYTSWVSSSVHQKGPEDIMLLYSVLAVGVALSGGPKHISYEYAQVAYFAQKSLSSPSLQLIQSRILLALYNMATCRLGEANELVSSAIAVGACLQLNQELDRTIDAARRNYPFGMNRTGYAEARRRTFWSLFMMERLSPLYPDRSTMINGEDIYIRLPCDTESFEKQVDDGMPLFNPYESSVCVSAERPSDITRSFIEMIHIWSSCQSTVHRLAHRGNASDAEGLRIRTSTKRVLEWHTNLSSRLSFSGSNLESAAFSGKVGSFLTMHLLFHHALILLNRYHLSAAGLSSDSRRSRFRECHENAKSIVDIICCLDRILRIRPSILSIPPPALATVGTTAVDILTSTGALGSINDTINHMRVVKTAVDSTCRIWEQARICQQLLDQRLQNLYKIRDQGSLVISTEDFEVGNYPGDESEQPRWQICRPLERAYPFEMDVIYCFPN</sequence>
<dbReference type="Pfam" id="PF00172">
    <property type="entry name" value="Zn_clus"/>
    <property type="match status" value="1"/>
</dbReference>
<dbReference type="EMBL" id="SRPW01000700">
    <property type="protein sequence ID" value="KAG6012762.1"/>
    <property type="molecule type" value="Genomic_DNA"/>
</dbReference>
<evidence type="ECO:0000256" key="4">
    <source>
        <dbReference type="ARBA" id="ARBA00023163"/>
    </source>
</evidence>
<feature type="compositionally biased region" description="Basic and acidic residues" evidence="6">
    <location>
        <begin position="374"/>
        <end position="393"/>
    </location>
</feature>
<feature type="compositionally biased region" description="Polar residues" evidence="6">
    <location>
        <begin position="80"/>
        <end position="91"/>
    </location>
</feature>
<keyword evidence="3" id="KW-0805">Transcription regulation</keyword>
<keyword evidence="2" id="KW-0479">Metal-binding</keyword>
<dbReference type="PANTHER" id="PTHR47338">
    <property type="entry name" value="ZN(II)2CYS6 TRANSCRIPTION FACTOR (EUROFUNG)-RELATED"/>
    <property type="match status" value="1"/>
</dbReference>
<dbReference type="GO" id="GO:0006351">
    <property type="term" value="P:DNA-templated transcription"/>
    <property type="evidence" value="ECO:0007669"/>
    <property type="project" value="InterPro"/>
</dbReference>
<dbReference type="Pfam" id="PF04082">
    <property type="entry name" value="Fungal_trans"/>
    <property type="match status" value="1"/>
</dbReference>
<dbReference type="CDD" id="cd00067">
    <property type="entry name" value="GAL4"/>
    <property type="match status" value="1"/>
</dbReference>
<keyword evidence="4" id="KW-0804">Transcription</keyword>
<dbReference type="InterPro" id="IPR001138">
    <property type="entry name" value="Zn2Cys6_DnaBD"/>
</dbReference>
<dbReference type="OrthoDB" id="5426798at2759"/>
<dbReference type="CDD" id="cd12148">
    <property type="entry name" value="fungal_TF_MHR"/>
    <property type="match status" value="1"/>
</dbReference>
<comment type="caution">
    <text evidence="8">The sequence shown here is derived from an EMBL/GenBank/DDBJ whole genome shotgun (WGS) entry which is preliminary data.</text>
</comment>